<evidence type="ECO:0000259" key="1">
    <source>
        <dbReference type="Pfam" id="PF05685"/>
    </source>
</evidence>
<gene>
    <name evidence="2" type="ORF">CWATWH0402_3940</name>
</gene>
<reference evidence="2 3" key="1">
    <citation type="submission" date="2013-01" db="EMBL/GenBank/DDBJ databases">
        <authorList>
            <person name="Bench S."/>
        </authorList>
    </citation>
    <scope>NUCLEOTIDE SEQUENCE [LARGE SCALE GENOMIC DNA]</scope>
    <source>
        <strain evidence="2 3">WH 0402</strain>
    </source>
</reference>
<proteinExistence type="predicted"/>
<dbReference type="InterPro" id="IPR008538">
    <property type="entry name" value="Uma2"/>
</dbReference>
<evidence type="ECO:0000313" key="2">
    <source>
        <dbReference type="EMBL" id="CCQ66327.1"/>
    </source>
</evidence>
<dbReference type="InterPro" id="IPR011335">
    <property type="entry name" value="Restrct_endonuc-II-like"/>
</dbReference>
<dbReference type="RefSeq" id="WP_331456775.1">
    <property type="nucleotide sequence ID" value="NZ_CAQN01000408.1"/>
</dbReference>
<evidence type="ECO:0000313" key="3">
    <source>
        <dbReference type="Proteomes" id="UP000018130"/>
    </source>
</evidence>
<dbReference type="CDD" id="cd06260">
    <property type="entry name" value="DUF820-like"/>
    <property type="match status" value="1"/>
</dbReference>
<dbReference type="InterPro" id="IPR012296">
    <property type="entry name" value="Nuclease_put_TT1808"/>
</dbReference>
<dbReference type="Proteomes" id="UP000018130">
    <property type="component" value="Unassembled WGS sequence"/>
</dbReference>
<name>T2JP63_CROWT</name>
<protein>
    <recommendedName>
        <fullName evidence="1">Putative restriction endonuclease domain-containing protein</fullName>
    </recommendedName>
</protein>
<dbReference type="EMBL" id="CAQN01000408">
    <property type="protein sequence ID" value="CCQ66327.1"/>
    <property type="molecule type" value="Genomic_DNA"/>
</dbReference>
<reference evidence="2 3" key="2">
    <citation type="submission" date="2013-09" db="EMBL/GenBank/DDBJ databases">
        <title>Whole genome comparison of six Crocosphaera watsonii strains with differing phenotypes.</title>
        <authorList>
            <person name="Bench S.R."/>
            <person name="Heller P."/>
            <person name="Frank I."/>
            <person name="Arciniega M."/>
            <person name="Shilova I.N."/>
            <person name="Zehr J.P."/>
        </authorList>
    </citation>
    <scope>NUCLEOTIDE SEQUENCE [LARGE SCALE GENOMIC DNA]</scope>
    <source>
        <strain evidence="2 3">WH 0402</strain>
    </source>
</reference>
<feature type="domain" description="Putative restriction endonuclease" evidence="1">
    <location>
        <begin position="11"/>
        <end position="155"/>
    </location>
</feature>
<sequence>MTVIQNSSLTLETFLKQPESKPAKEYIDGDIIEKHISKARHSRLQAKLIYHINEVAEKSKLAYAFPELRCTFGGRSTIPDIAVLYWENIEVDEKVEPKDNILIAPNWTIEILSPEQSSNRVTNNILHCLKYGCQLGWLLDPDDRSILVFQPEKQPEFLSS</sequence>
<organism evidence="2 3">
    <name type="scientific">Crocosphaera watsonii WH 0402</name>
    <dbReference type="NCBI Taxonomy" id="1284629"/>
    <lineage>
        <taxon>Bacteria</taxon>
        <taxon>Bacillati</taxon>
        <taxon>Cyanobacteriota</taxon>
        <taxon>Cyanophyceae</taxon>
        <taxon>Oscillatoriophycideae</taxon>
        <taxon>Chroococcales</taxon>
        <taxon>Aphanothecaceae</taxon>
        <taxon>Crocosphaera</taxon>
    </lineage>
</organism>
<dbReference type="Pfam" id="PF05685">
    <property type="entry name" value="Uma2"/>
    <property type="match status" value="1"/>
</dbReference>
<dbReference type="PANTHER" id="PTHR34107">
    <property type="entry name" value="SLL0198 PROTEIN-RELATED"/>
    <property type="match status" value="1"/>
</dbReference>
<dbReference type="PANTHER" id="PTHR34107:SF5">
    <property type="entry name" value="SLL1355 PROTEIN"/>
    <property type="match status" value="1"/>
</dbReference>
<dbReference type="Gene3D" id="3.90.1570.10">
    <property type="entry name" value="tt1808, chain A"/>
    <property type="match status" value="1"/>
</dbReference>
<dbReference type="AlphaFoldDB" id="T2JP63"/>
<comment type="caution">
    <text evidence="2">The sequence shown here is derived from an EMBL/GenBank/DDBJ whole genome shotgun (WGS) entry which is preliminary data.</text>
</comment>
<dbReference type="SUPFAM" id="SSF52980">
    <property type="entry name" value="Restriction endonuclease-like"/>
    <property type="match status" value="1"/>
</dbReference>
<accession>T2JP63</accession>